<reference evidence="2" key="1">
    <citation type="journal article" date="2014" name="Nat. Commun.">
        <title>Genome sequence of mungbean and insights into evolution within Vigna species.</title>
        <authorList>
            <person name="Kang Y.J."/>
            <person name="Kim S.K."/>
            <person name="Kim M.Y."/>
            <person name="Lestari P."/>
            <person name="Kim K.H."/>
            <person name="Ha B.K."/>
            <person name="Jun T.H."/>
            <person name="Hwang W.J."/>
            <person name="Lee T."/>
            <person name="Lee J."/>
            <person name="Shim S."/>
            <person name="Yoon M.Y."/>
            <person name="Jang Y.E."/>
            <person name="Han K.S."/>
            <person name="Taeprayoon P."/>
            <person name="Yoon N."/>
            <person name="Somta P."/>
            <person name="Tanya P."/>
            <person name="Kim K.S."/>
            <person name="Gwag J.G."/>
            <person name="Moon J.K."/>
            <person name="Lee Y.H."/>
            <person name="Park B.S."/>
            <person name="Bombarely A."/>
            <person name="Doyle J.J."/>
            <person name="Jackson S.A."/>
            <person name="Schafleitner R."/>
            <person name="Srinives P."/>
            <person name="Varshney R.K."/>
            <person name="Lee S.H."/>
        </authorList>
    </citation>
    <scope>NUCLEOTIDE SEQUENCE [LARGE SCALE GENOMIC DNA]</scope>
    <source>
        <strain evidence="2">cv. VC1973A</strain>
    </source>
</reference>
<dbReference type="KEGG" id="vra:106766320"/>
<protein>
    <submittedName>
        <fullName evidence="3">Uncharacterized protein LOC106766320</fullName>
    </submittedName>
</protein>
<dbReference type="PANTHER" id="PTHR37610:SF55">
    <property type="entry name" value="RETROTRANSPOSON COPIA-LIKE N-TERMINAL DOMAIN-CONTAINING PROTEIN"/>
    <property type="match status" value="1"/>
</dbReference>
<organism evidence="2 3">
    <name type="scientific">Vigna radiata var. radiata</name>
    <name type="common">Mung bean</name>
    <name type="synonym">Phaseolus aureus</name>
    <dbReference type="NCBI Taxonomy" id="3916"/>
    <lineage>
        <taxon>Eukaryota</taxon>
        <taxon>Viridiplantae</taxon>
        <taxon>Streptophyta</taxon>
        <taxon>Embryophyta</taxon>
        <taxon>Tracheophyta</taxon>
        <taxon>Spermatophyta</taxon>
        <taxon>Magnoliopsida</taxon>
        <taxon>eudicotyledons</taxon>
        <taxon>Gunneridae</taxon>
        <taxon>Pentapetalae</taxon>
        <taxon>rosids</taxon>
        <taxon>fabids</taxon>
        <taxon>Fabales</taxon>
        <taxon>Fabaceae</taxon>
        <taxon>Papilionoideae</taxon>
        <taxon>50 kb inversion clade</taxon>
        <taxon>NPAAA clade</taxon>
        <taxon>indigoferoid/millettioid clade</taxon>
        <taxon>Phaseoleae</taxon>
        <taxon>Vigna</taxon>
    </lineage>
</organism>
<dbReference type="GeneID" id="106766320"/>
<dbReference type="Pfam" id="PF14244">
    <property type="entry name" value="Retrotran_gag_3"/>
    <property type="match status" value="1"/>
</dbReference>
<feature type="domain" description="Retrotransposon Copia-like N-terminal" evidence="1">
    <location>
        <begin position="17"/>
        <end position="62"/>
    </location>
</feature>
<dbReference type="PANTHER" id="PTHR37610">
    <property type="entry name" value="CCHC-TYPE DOMAIN-CONTAINING PROTEIN"/>
    <property type="match status" value="1"/>
</dbReference>
<proteinExistence type="predicted"/>
<gene>
    <name evidence="3" type="primary">LOC106766320</name>
</gene>
<dbReference type="RefSeq" id="XP_014506539.1">
    <property type="nucleotide sequence ID" value="XM_014651053.1"/>
</dbReference>
<reference evidence="3" key="2">
    <citation type="submission" date="2025-08" db="UniProtKB">
        <authorList>
            <consortium name="RefSeq"/>
        </authorList>
    </citation>
    <scope>IDENTIFICATION</scope>
    <source>
        <tissue evidence="3">Leaf</tissue>
    </source>
</reference>
<sequence length="135" mass="15759">MDIPDPTTQPSSSFCLHPGENPGTTHIFQILNETNYSSWSKNLKRALLSKNNIKFIDGSIKKTPRTDPLFDAWERCDTMVLSWIIKTLSTHIVDSVMYVDMPKICGKNLKKDFLKETILRFRIYYWVYIPLNRES</sequence>
<keyword evidence="2" id="KW-1185">Reference proteome</keyword>
<name>A0A1S3UKS9_VIGRR</name>
<dbReference type="InterPro" id="IPR029472">
    <property type="entry name" value="Copia-like_N"/>
</dbReference>
<evidence type="ECO:0000313" key="2">
    <source>
        <dbReference type="Proteomes" id="UP000087766"/>
    </source>
</evidence>
<dbReference type="OrthoDB" id="1737256at2759"/>
<accession>A0A1S3UKS9</accession>
<dbReference type="AlphaFoldDB" id="A0A1S3UKS9"/>
<dbReference type="Proteomes" id="UP000087766">
    <property type="component" value="Chromosome 7"/>
</dbReference>
<evidence type="ECO:0000259" key="1">
    <source>
        <dbReference type="Pfam" id="PF14244"/>
    </source>
</evidence>
<evidence type="ECO:0000313" key="3">
    <source>
        <dbReference type="RefSeq" id="XP_014506539.1"/>
    </source>
</evidence>